<dbReference type="PANTHER" id="PTHR48207">
    <property type="entry name" value="SUCCINATE--HYDROXYMETHYLGLUTARATE COA-TRANSFERASE"/>
    <property type="match status" value="1"/>
</dbReference>
<dbReference type="InterPro" id="IPR003673">
    <property type="entry name" value="CoA-Trfase_fam_III"/>
</dbReference>
<dbReference type="InterPro" id="IPR050483">
    <property type="entry name" value="CoA-transferase_III_domain"/>
</dbReference>
<reference evidence="2 3" key="1">
    <citation type="submission" date="2017-09" db="EMBL/GenBank/DDBJ databases">
        <title>Sequencing the genomes of two abundant thermophiles in Great Basin hot springs: Thermocrinis jamiesonii and novel Chloroflexi Thermoflexus hugenholtzii.</title>
        <authorList>
            <person name="Hedlund B."/>
        </authorList>
    </citation>
    <scope>NUCLEOTIDE SEQUENCE [LARGE SCALE GENOMIC DNA]</scope>
    <source>
        <strain evidence="2 3">G233</strain>
    </source>
</reference>
<dbReference type="Proteomes" id="UP000223071">
    <property type="component" value="Unassembled WGS sequence"/>
</dbReference>
<dbReference type="Pfam" id="PF02515">
    <property type="entry name" value="CoA_transf_3"/>
    <property type="match status" value="1"/>
</dbReference>
<sequence>MTELPLAGIRVCDLTWVIAGPTATRILADFGAEVVRVEHGQAADPIRFGRPIAGERPTLNNSGFFNYFNRNKKSVLLNVRHPLGMEVLERLIRASDVVIENFSSGVLESWGLDYAAQRAINPGIIYCSISGFGHTGRDRHYTTWGPTAQALSGLTLMSGLPGKPPAGWGYSYLDHTAGYYAAIAVMMALHHRNRTGEGQWVDIAQVETGMVLAGPAVLDFTVNGRSWLREGMPPGNRAWEPAMAPHNTYRCAGEDRWVAIAVRNDAEWEALRRAMGEPAWTADARFATAAGRLAHQEELDRGIEAWTRERDAYAVMDTLQAAGVPAGVCQTAGDRVERDPQLAARGWWTTMPHPELGDAGIDGVAPRLSKTPGTNRTASPLIGEHTYEVMTSMLGMSAEEYAELEAQGVFM</sequence>
<dbReference type="InterPro" id="IPR044855">
    <property type="entry name" value="CoA-Trfase_III_dom3_sf"/>
</dbReference>
<dbReference type="Gene3D" id="3.40.50.10540">
    <property type="entry name" value="Crotonobetainyl-coa:carnitine coa-transferase, domain 1"/>
    <property type="match status" value="1"/>
</dbReference>
<dbReference type="EMBL" id="PDJQ01000001">
    <property type="protein sequence ID" value="PFG75270.1"/>
    <property type="molecule type" value="Genomic_DNA"/>
</dbReference>
<dbReference type="Gene3D" id="3.30.1540.10">
    <property type="entry name" value="formyl-coa transferase, domain 3"/>
    <property type="match status" value="1"/>
</dbReference>
<dbReference type="RefSeq" id="WP_098504595.1">
    <property type="nucleotide sequence ID" value="NZ_PDJQ01000001.1"/>
</dbReference>
<proteinExistence type="predicted"/>
<evidence type="ECO:0000256" key="1">
    <source>
        <dbReference type="ARBA" id="ARBA00022679"/>
    </source>
</evidence>
<dbReference type="GO" id="GO:0008410">
    <property type="term" value="F:CoA-transferase activity"/>
    <property type="evidence" value="ECO:0007669"/>
    <property type="project" value="TreeGrafter"/>
</dbReference>
<dbReference type="AlphaFoldDB" id="A0A2A9HJF8"/>
<dbReference type="SUPFAM" id="SSF89796">
    <property type="entry name" value="CoA-transferase family III (CaiB/BaiF)"/>
    <property type="match status" value="1"/>
</dbReference>
<name>A0A2A9HJF8_TEPT2</name>
<evidence type="ECO:0000313" key="3">
    <source>
        <dbReference type="Proteomes" id="UP000223071"/>
    </source>
</evidence>
<keyword evidence="1 2" id="KW-0808">Transferase</keyword>
<organism evidence="2 3">
    <name type="scientific">Tepidiforma thermophila (strain KCTC 52669 / CGMCC 1.13589 / G233)</name>
    <dbReference type="NCBI Taxonomy" id="2761530"/>
    <lineage>
        <taxon>Bacteria</taxon>
        <taxon>Bacillati</taxon>
        <taxon>Chloroflexota</taxon>
        <taxon>Tepidiformia</taxon>
        <taxon>Tepidiformales</taxon>
        <taxon>Tepidiformaceae</taxon>
        <taxon>Tepidiforma</taxon>
    </lineage>
</organism>
<comment type="caution">
    <text evidence="2">The sequence shown here is derived from an EMBL/GenBank/DDBJ whole genome shotgun (WGS) entry which is preliminary data.</text>
</comment>
<evidence type="ECO:0000313" key="2">
    <source>
        <dbReference type="EMBL" id="PFG75270.1"/>
    </source>
</evidence>
<dbReference type="PANTHER" id="PTHR48207:SF3">
    <property type="entry name" value="SUCCINATE--HYDROXYMETHYLGLUTARATE COA-TRANSFERASE"/>
    <property type="match status" value="1"/>
</dbReference>
<accession>A0A2A9HJF8</accession>
<keyword evidence="3" id="KW-1185">Reference proteome</keyword>
<gene>
    <name evidence="2" type="ORF">A9A59_2538</name>
</gene>
<protein>
    <submittedName>
        <fullName evidence="2">Crotonobetainyl-CoA:carnitine CoA-transferase CaiB-like acyl-CoA transferase</fullName>
    </submittedName>
</protein>
<dbReference type="InterPro" id="IPR023606">
    <property type="entry name" value="CoA-Trfase_III_dom_1_sf"/>
</dbReference>